<reference evidence="3" key="1">
    <citation type="submission" date="2021-02" db="EMBL/GenBank/DDBJ databases">
        <title>Draft genome sequence of Microbispora sp. RL4-1S isolated from rice leaves in Thailand.</title>
        <authorList>
            <person name="Muangham S."/>
            <person name="Duangmal K."/>
        </authorList>
    </citation>
    <scope>NUCLEOTIDE SEQUENCE</scope>
    <source>
        <strain evidence="3">RL4-1S</strain>
    </source>
</reference>
<dbReference type="Gene3D" id="3.90.1150.10">
    <property type="entry name" value="Aspartate Aminotransferase, domain 1"/>
    <property type="match status" value="1"/>
</dbReference>
<dbReference type="InterPro" id="IPR004838">
    <property type="entry name" value="NHTrfase_class1_PyrdxlP-BS"/>
</dbReference>
<comment type="cofactor">
    <cofactor evidence="1">
        <name>pyridoxal 5'-phosphate</name>
        <dbReference type="ChEBI" id="CHEBI:597326"/>
    </cofactor>
</comment>
<gene>
    <name evidence="3" type="ORF">JOL79_18790</name>
</gene>
<dbReference type="InterPro" id="IPR015422">
    <property type="entry name" value="PyrdxlP-dep_Trfase_small"/>
</dbReference>
<comment type="similarity">
    <text evidence="1">Belongs to the class-I pyridoxal-phosphate-dependent aminotransferase family.</text>
</comment>
<keyword evidence="1 3" id="KW-0032">Aminotransferase</keyword>
<comment type="caution">
    <text evidence="3">The sequence shown here is derived from an EMBL/GenBank/DDBJ whole genome shotgun (WGS) entry which is preliminary data.</text>
</comment>
<evidence type="ECO:0000259" key="2">
    <source>
        <dbReference type="Pfam" id="PF00155"/>
    </source>
</evidence>
<dbReference type="GO" id="GO:0008483">
    <property type="term" value="F:transaminase activity"/>
    <property type="evidence" value="ECO:0007669"/>
    <property type="project" value="UniProtKB-KW"/>
</dbReference>
<dbReference type="Proteomes" id="UP000674234">
    <property type="component" value="Unassembled WGS sequence"/>
</dbReference>
<accession>A0A940WRR7</accession>
<evidence type="ECO:0000313" key="4">
    <source>
        <dbReference type="Proteomes" id="UP000674234"/>
    </source>
</evidence>
<dbReference type="SUPFAM" id="SSF53383">
    <property type="entry name" value="PLP-dependent transferases"/>
    <property type="match status" value="1"/>
</dbReference>
<dbReference type="EC" id="2.6.1.-" evidence="1"/>
<dbReference type="RefSeq" id="WP_210157118.1">
    <property type="nucleotide sequence ID" value="NZ_JAFCNB010000009.1"/>
</dbReference>
<dbReference type="PANTHER" id="PTHR43510">
    <property type="entry name" value="AMINOTRANSFERASE FUNCTION, HYPOTHETICAL (EUROFUNG)"/>
    <property type="match status" value="1"/>
</dbReference>
<keyword evidence="1" id="KW-0808">Transferase</keyword>
<dbReference type="InterPro" id="IPR015421">
    <property type="entry name" value="PyrdxlP-dep_Trfase_major"/>
</dbReference>
<dbReference type="Pfam" id="PF00155">
    <property type="entry name" value="Aminotran_1_2"/>
    <property type="match status" value="1"/>
</dbReference>
<name>A0A940WRR7_9ACTN</name>
<dbReference type="InterPro" id="IPR015424">
    <property type="entry name" value="PyrdxlP-dep_Trfase"/>
</dbReference>
<organism evidence="3 4">
    <name type="scientific">Microbispora oryzae</name>
    <dbReference type="NCBI Taxonomy" id="2806554"/>
    <lineage>
        <taxon>Bacteria</taxon>
        <taxon>Bacillati</taxon>
        <taxon>Actinomycetota</taxon>
        <taxon>Actinomycetes</taxon>
        <taxon>Streptosporangiales</taxon>
        <taxon>Streptosporangiaceae</taxon>
        <taxon>Microbispora</taxon>
    </lineage>
</organism>
<sequence>MVDIYRIQQWLFDTAGGGYDFDLAKSHMQAALVRDVTIRDTWDLDYTADRGLETVRRAVADLYGPRVPADRVLMANGAQEALYLFYRCLLAPGDHVVTTVPGWQQSWVIPREIGAEVSLMVWTPGTPFDVDALDRLVRPGTRLISLVSPGNPSGCLIDSGTWTALIDIAERHGIWILVDEEFQVNLQESVVNRYPRAVSVAGLSKVYGLPGLRVGWAVAGSEEGGAVIEDMVNYKRYLTMCNSSLSERVALAALTDRSAHVERYRGLLSQGRQILDRFAADMADSLQLVPPVDTPFAWFNLPGPISSAEFAERLLKEHRVLIMPAEVFGAERGFRLTYARPLPVLEPGLDRIRTLIGEVAGAARPSGRVR</sequence>
<dbReference type="Gene3D" id="3.40.640.10">
    <property type="entry name" value="Type I PLP-dependent aspartate aminotransferase-like (Major domain)"/>
    <property type="match status" value="1"/>
</dbReference>
<dbReference type="PANTHER" id="PTHR43510:SF1">
    <property type="entry name" value="AMINOTRANSFERASE FUNCTION, HYPOTHETICAL (EUROFUNG)"/>
    <property type="match status" value="1"/>
</dbReference>
<keyword evidence="4" id="KW-1185">Reference proteome</keyword>
<dbReference type="InterPro" id="IPR004839">
    <property type="entry name" value="Aminotransferase_I/II_large"/>
</dbReference>
<proteinExistence type="inferred from homology"/>
<dbReference type="CDD" id="cd00609">
    <property type="entry name" value="AAT_like"/>
    <property type="match status" value="1"/>
</dbReference>
<evidence type="ECO:0000313" key="3">
    <source>
        <dbReference type="EMBL" id="MBP2705861.1"/>
    </source>
</evidence>
<dbReference type="PROSITE" id="PS00105">
    <property type="entry name" value="AA_TRANSFER_CLASS_1"/>
    <property type="match status" value="1"/>
</dbReference>
<feature type="domain" description="Aminotransferase class I/classII large" evidence="2">
    <location>
        <begin position="45"/>
        <end position="340"/>
    </location>
</feature>
<dbReference type="AlphaFoldDB" id="A0A940WRR7"/>
<dbReference type="GO" id="GO:0030170">
    <property type="term" value="F:pyridoxal phosphate binding"/>
    <property type="evidence" value="ECO:0007669"/>
    <property type="project" value="InterPro"/>
</dbReference>
<protein>
    <recommendedName>
        <fullName evidence="1">Aminotransferase</fullName>
        <ecNumber evidence="1">2.6.1.-</ecNumber>
    </recommendedName>
</protein>
<evidence type="ECO:0000256" key="1">
    <source>
        <dbReference type="RuleBase" id="RU000481"/>
    </source>
</evidence>
<dbReference type="EMBL" id="JAFCNB010000009">
    <property type="protein sequence ID" value="MBP2705861.1"/>
    <property type="molecule type" value="Genomic_DNA"/>
</dbReference>